<dbReference type="GO" id="GO:0019677">
    <property type="term" value="P:NAD+ catabolic process"/>
    <property type="evidence" value="ECO:0007669"/>
    <property type="project" value="TreeGrafter"/>
</dbReference>
<dbReference type="PROSITE" id="PS00893">
    <property type="entry name" value="NUDIX_BOX"/>
    <property type="match status" value="1"/>
</dbReference>
<dbReference type="InterPro" id="IPR015797">
    <property type="entry name" value="NUDIX_hydrolase-like_dom_sf"/>
</dbReference>
<dbReference type="AlphaFoldDB" id="A0A7S0NEV3"/>
<dbReference type="PANTHER" id="PTHR42904">
    <property type="entry name" value="NUDIX HYDROLASE, NUDC SUBFAMILY"/>
    <property type="match status" value="1"/>
</dbReference>
<dbReference type="Gene3D" id="3.90.79.10">
    <property type="entry name" value="Nucleoside Triphosphate Pyrophosphohydrolase"/>
    <property type="match status" value="1"/>
</dbReference>
<dbReference type="PANTHER" id="PTHR42904:SF1">
    <property type="entry name" value="NUCLEOSIDE DIPHOSPHATE-LINKED MOIETY X MOTIF 17"/>
    <property type="match status" value="1"/>
</dbReference>
<comment type="similarity">
    <text evidence="5">Belongs to the Nudix hydrolase family.</text>
</comment>
<protein>
    <recommendedName>
        <fullName evidence="6">Nudix hydrolase domain-containing protein</fullName>
    </recommendedName>
</protein>
<evidence type="ECO:0000256" key="5">
    <source>
        <dbReference type="RuleBase" id="RU003476"/>
    </source>
</evidence>
<dbReference type="GO" id="GO:0005829">
    <property type="term" value="C:cytosol"/>
    <property type="evidence" value="ECO:0007669"/>
    <property type="project" value="TreeGrafter"/>
</dbReference>
<dbReference type="GO" id="GO:0005777">
    <property type="term" value="C:peroxisome"/>
    <property type="evidence" value="ECO:0007669"/>
    <property type="project" value="TreeGrafter"/>
</dbReference>
<dbReference type="InterPro" id="IPR020476">
    <property type="entry name" value="Nudix_hydrolase"/>
</dbReference>
<comment type="cofactor">
    <cofactor evidence="1">
        <name>Mg(2+)</name>
        <dbReference type="ChEBI" id="CHEBI:18420"/>
    </cofactor>
</comment>
<accession>A0A7S0NEV3</accession>
<dbReference type="Pfam" id="PF00293">
    <property type="entry name" value="NUDIX"/>
    <property type="match status" value="1"/>
</dbReference>
<evidence type="ECO:0000256" key="4">
    <source>
        <dbReference type="ARBA" id="ARBA00022842"/>
    </source>
</evidence>
<gene>
    <name evidence="7" type="ORF">HPHI1048_LOCUS24069</name>
</gene>
<evidence type="ECO:0000259" key="6">
    <source>
        <dbReference type="PROSITE" id="PS51462"/>
    </source>
</evidence>
<dbReference type="InterPro" id="IPR020084">
    <property type="entry name" value="NUDIX_hydrolase_CS"/>
</dbReference>
<dbReference type="PRINTS" id="PR00502">
    <property type="entry name" value="NUDIXFAMILY"/>
</dbReference>
<feature type="domain" description="Nudix hydrolase" evidence="6">
    <location>
        <begin position="60"/>
        <end position="206"/>
    </location>
</feature>
<dbReference type="SUPFAM" id="SSF55811">
    <property type="entry name" value="Nudix"/>
    <property type="match status" value="1"/>
</dbReference>
<dbReference type="GO" id="GO:0035529">
    <property type="term" value="F:NADH pyrophosphatase activity"/>
    <property type="evidence" value="ECO:0007669"/>
    <property type="project" value="TreeGrafter"/>
</dbReference>
<dbReference type="PROSITE" id="PS51462">
    <property type="entry name" value="NUDIX"/>
    <property type="match status" value="1"/>
</dbReference>
<keyword evidence="3 5" id="KW-0378">Hydrolase</keyword>
<proteinExistence type="inferred from homology"/>
<sequence length="247" mass="27278">MTNKIMYDEKSSTLRIFPKEDSVQGTREGSFCTVLQHAKPCPASLVDDGVLECLCKESESIRVAVSVMLEDSARRILLTRRSSSMRTYPGAWVLPGGHVDLGEELFDTAAREVKEEVGISLDKSSLRILGLFEATFCGDLGTWPPRPGSGLRRHYLVVYMVATLMTEKPVLTMEPSEVDACTWIDPSVVRALCTSNARAPETTSALQVSLIQATHEENTISVSELGMRIAEGTFFAMERWLLELDTA</sequence>
<dbReference type="EMBL" id="HBEO01035517">
    <property type="protein sequence ID" value="CAD8509207.1"/>
    <property type="molecule type" value="Transcribed_RNA"/>
</dbReference>
<keyword evidence="2" id="KW-0479">Metal-binding</keyword>
<name>A0A7S0NEV3_9CRYP</name>
<dbReference type="GO" id="GO:0046872">
    <property type="term" value="F:metal ion binding"/>
    <property type="evidence" value="ECO:0007669"/>
    <property type="project" value="UniProtKB-KW"/>
</dbReference>
<evidence type="ECO:0000313" key="7">
    <source>
        <dbReference type="EMBL" id="CAD8509207.1"/>
    </source>
</evidence>
<keyword evidence="4" id="KW-0460">Magnesium</keyword>
<dbReference type="InterPro" id="IPR050241">
    <property type="entry name" value="NAD-cap_RNA_hydrolase_NudC"/>
</dbReference>
<organism evidence="7">
    <name type="scientific">Hanusia phi</name>
    <dbReference type="NCBI Taxonomy" id="3032"/>
    <lineage>
        <taxon>Eukaryota</taxon>
        <taxon>Cryptophyceae</taxon>
        <taxon>Pyrenomonadales</taxon>
        <taxon>Geminigeraceae</taxon>
        <taxon>Hanusia</taxon>
    </lineage>
</organism>
<reference evidence="7" key="1">
    <citation type="submission" date="2021-01" db="EMBL/GenBank/DDBJ databases">
        <authorList>
            <person name="Corre E."/>
            <person name="Pelletier E."/>
            <person name="Niang G."/>
            <person name="Scheremetjew M."/>
            <person name="Finn R."/>
            <person name="Kale V."/>
            <person name="Holt S."/>
            <person name="Cochrane G."/>
            <person name="Meng A."/>
            <person name="Brown T."/>
            <person name="Cohen L."/>
        </authorList>
    </citation>
    <scope>NUCLEOTIDE SEQUENCE</scope>
    <source>
        <strain evidence="7">CCMP325</strain>
    </source>
</reference>
<evidence type="ECO:0000256" key="2">
    <source>
        <dbReference type="ARBA" id="ARBA00022723"/>
    </source>
</evidence>
<evidence type="ECO:0000256" key="1">
    <source>
        <dbReference type="ARBA" id="ARBA00001946"/>
    </source>
</evidence>
<dbReference type="InterPro" id="IPR000086">
    <property type="entry name" value="NUDIX_hydrolase_dom"/>
</dbReference>
<evidence type="ECO:0000256" key="3">
    <source>
        <dbReference type="ARBA" id="ARBA00022801"/>
    </source>
</evidence>
<dbReference type="GO" id="GO:0006742">
    <property type="term" value="P:NADP+ catabolic process"/>
    <property type="evidence" value="ECO:0007669"/>
    <property type="project" value="TreeGrafter"/>
</dbReference>